<proteinExistence type="predicted"/>
<protein>
    <submittedName>
        <fullName evidence="4">Transposase</fullName>
    </submittedName>
</protein>
<accession>A0A0N4XVL7</accession>
<dbReference type="WBParaSite" id="NBR_0000685401-mRNA-1">
    <property type="protein sequence ID" value="NBR_0000685401-mRNA-1"/>
    <property type="gene ID" value="NBR_0000685401"/>
</dbReference>
<dbReference type="AlphaFoldDB" id="A0A0N4XVL7"/>
<reference evidence="4" key="1">
    <citation type="submission" date="2017-02" db="UniProtKB">
        <authorList>
            <consortium name="WormBaseParasite"/>
        </authorList>
    </citation>
    <scope>IDENTIFICATION</scope>
</reference>
<keyword evidence="3" id="KW-1185">Reference proteome</keyword>
<evidence type="ECO:0000256" key="1">
    <source>
        <dbReference type="SAM" id="MobiDB-lite"/>
    </source>
</evidence>
<dbReference type="Proteomes" id="UP000271162">
    <property type="component" value="Unassembled WGS sequence"/>
</dbReference>
<gene>
    <name evidence="2" type="ORF">NBR_LOCUS6855</name>
</gene>
<dbReference type="EMBL" id="UYSL01019836">
    <property type="protein sequence ID" value="VDL70444.1"/>
    <property type="molecule type" value="Genomic_DNA"/>
</dbReference>
<feature type="compositionally biased region" description="Basic residues" evidence="1">
    <location>
        <begin position="41"/>
        <end position="53"/>
    </location>
</feature>
<evidence type="ECO:0000313" key="4">
    <source>
        <dbReference type="WBParaSite" id="NBR_0000685401-mRNA-1"/>
    </source>
</evidence>
<feature type="region of interest" description="Disordered" evidence="1">
    <location>
        <begin position="37"/>
        <end position="69"/>
    </location>
</feature>
<sequence length="69" mass="7481">MLGPRIGSAKVVCGRRLASWPSVSYATARRVMAASATHAMVTRRRPDGRRRSTARPDFQVINGSSPQVA</sequence>
<reference evidence="2 3" key="2">
    <citation type="submission" date="2018-11" db="EMBL/GenBank/DDBJ databases">
        <authorList>
            <consortium name="Pathogen Informatics"/>
        </authorList>
    </citation>
    <scope>NUCLEOTIDE SEQUENCE [LARGE SCALE GENOMIC DNA]</scope>
</reference>
<name>A0A0N4XVL7_NIPBR</name>
<evidence type="ECO:0000313" key="3">
    <source>
        <dbReference type="Proteomes" id="UP000271162"/>
    </source>
</evidence>
<organism evidence="4">
    <name type="scientific">Nippostrongylus brasiliensis</name>
    <name type="common">Rat hookworm</name>
    <dbReference type="NCBI Taxonomy" id="27835"/>
    <lineage>
        <taxon>Eukaryota</taxon>
        <taxon>Metazoa</taxon>
        <taxon>Ecdysozoa</taxon>
        <taxon>Nematoda</taxon>
        <taxon>Chromadorea</taxon>
        <taxon>Rhabditida</taxon>
        <taxon>Rhabditina</taxon>
        <taxon>Rhabditomorpha</taxon>
        <taxon>Strongyloidea</taxon>
        <taxon>Heligmosomidae</taxon>
        <taxon>Nippostrongylus</taxon>
    </lineage>
</organism>
<evidence type="ECO:0000313" key="2">
    <source>
        <dbReference type="EMBL" id="VDL70444.1"/>
    </source>
</evidence>